<keyword evidence="9" id="KW-1185">Reference proteome</keyword>
<reference evidence="8 9" key="1">
    <citation type="submission" date="2021-01" db="EMBL/GenBank/DDBJ databases">
        <title>Genome sequencing of Joostella atrarenae M1-2 (= KCTC 23194).</title>
        <authorList>
            <person name="Zakaria M.R."/>
            <person name="Lam M.Q."/>
            <person name="Chong C.S."/>
        </authorList>
    </citation>
    <scope>NUCLEOTIDE SEQUENCE [LARGE SCALE GENOMIC DNA]</scope>
    <source>
        <strain evidence="8 9">M1-2</strain>
    </source>
</reference>
<evidence type="ECO:0000256" key="5">
    <source>
        <dbReference type="ARBA" id="ARBA00022692"/>
    </source>
</evidence>
<dbReference type="RefSeq" id="WP_236959375.1">
    <property type="nucleotide sequence ID" value="NZ_JAETXX010000007.1"/>
</dbReference>
<keyword evidence="7" id="KW-0998">Cell outer membrane</keyword>
<name>A0ABS9J4Q0_9FLAO</name>
<accession>A0ABS9J4Q0</accession>
<dbReference type="InterPro" id="IPR003423">
    <property type="entry name" value="OMP_efflux"/>
</dbReference>
<evidence type="ECO:0000313" key="9">
    <source>
        <dbReference type="Proteomes" id="UP000829517"/>
    </source>
</evidence>
<evidence type="ECO:0000313" key="8">
    <source>
        <dbReference type="EMBL" id="MCF8715411.1"/>
    </source>
</evidence>
<dbReference type="Gene3D" id="1.20.1600.10">
    <property type="entry name" value="Outer membrane efflux proteins (OEP)"/>
    <property type="match status" value="1"/>
</dbReference>
<dbReference type="SUPFAM" id="SSF56954">
    <property type="entry name" value="Outer membrane efflux proteins (OEP)"/>
    <property type="match status" value="1"/>
</dbReference>
<dbReference type="Proteomes" id="UP000829517">
    <property type="component" value="Unassembled WGS sequence"/>
</dbReference>
<evidence type="ECO:0000256" key="4">
    <source>
        <dbReference type="ARBA" id="ARBA00022452"/>
    </source>
</evidence>
<sequence>MNSMKLIIIIGFFLLGNNLFAQDMLTKEDAISYTLNNNLGIKMANNESEIAANNAGILNSGYLPTLTGNGGASINKEDTEGELANGEVRSAEDVETRRYNASINVNYTLFDGLGRLYNYKALKEQSGLTELQARETIETTILQLFSVYYEVARLTENTSNLKQALAISKDRLQRAKYQFEYGQNTGLDVLNAEVDVNTDSINLLQQEQVLKNTKRDLNLIMNRDLSNHFVVDTLVEFIPNLVMEDILNQAKQNNVVLLQTEKGLLINDYSVKMAKGNFLPTIGLTGSYGWNESSNDNPLAFTITSTTTGLSGGVNLIWDLFDGGQSITQLRNAKIQYENQELQRKQVDLTVERDIRNAWETYQNSLFILETQKKNVATSLNNFNRTEERYKFGTATSLEFRQAQINLLNAVLAKNRAKYTAKLAELEVLQVSGQILNFEF</sequence>
<dbReference type="InterPro" id="IPR051906">
    <property type="entry name" value="TolC-like"/>
</dbReference>
<protein>
    <submittedName>
        <fullName evidence="8">TolC family protein</fullName>
    </submittedName>
</protein>
<comment type="subcellular location">
    <subcellularLocation>
        <location evidence="1">Cell outer membrane</location>
    </subcellularLocation>
</comment>
<dbReference type="PANTHER" id="PTHR30026">
    <property type="entry name" value="OUTER MEMBRANE PROTEIN TOLC"/>
    <property type="match status" value="1"/>
</dbReference>
<keyword evidence="5" id="KW-0812">Transmembrane</keyword>
<dbReference type="EMBL" id="JAETXX010000007">
    <property type="protein sequence ID" value="MCF8715411.1"/>
    <property type="molecule type" value="Genomic_DNA"/>
</dbReference>
<keyword evidence="3" id="KW-0813">Transport</keyword>
<gene>
    <name evidence="8" type="ORF">JM658_11285</name>
</gene>
<evidence type="ECO:0000256" key="3">
    <source>
        <dbReference type="ARBA" id="ARBA00022448"/>
    </source>
</evidence>
<evidence type="ECO:0000256" key="7">
    <source>
        <dbReference type="ARBA" id="ARBA00023237"/>
    </source>
</evidence>
<proteinExistence type="inferred from homology"/>
<keyword evidence="4" id="KW-1134">Transmembrane beta strand</keyword>
<keyword evidence="6" id="KW-0472">Membrane</keyword>
<dbReference type="PANTHER" id="PTHR30026:SF20">
    <property type="entry name" value="OUTER MEMBRANE PROTEIN TOLC"/>
    <property type="match status" value="1"/>
</dbReference>
<evidence type="ECO:0000256" key="2">
    <source>
        <dbReference type="ARBA" id="ARBA00007613"/>
    </source>
</evidence>
<comment type="caution">
    <text evidence="8">The sequence shown here is derived from an EMBL/GenBank/DDBJ whole genome shotgun (WGS) entry which is preliminary data.</text>
</comment>
<comment type="similarity">
    <text evidence="2">Belongs to the outer membrane factor (OMF) (TC 1.B.17) family.</text>
</comment>
<evidence type="ECO:0000256" key="1">
    <source>
        <dbReference type="ARBA" id="ARBA00004442"/>
    </source>
</evidence>
<dbReference type="Pfam" id="PF02321">
    <property type="entry name" value="OEP"/>
    <property type="match status" value="2"/>
</dbReference>
<evidence type="ECO:0000256" key="6">
    <source>
        <dbReference type="ARBA" id="ARBA00023136"/>
    </source>
</evidence>
<organism evidence="8 9">
    <name type="scientific">Joostella atrarenae</name>
    <dbReference type="NCBI Taxonomy" id="679257"/>
    <lineage>
        <taxon>Bacteria</taxon>
        <taxon>Pseudomonadati</taxon>
        <taxon>Bacteroidota</taxon>
        <taxon>Flavobacteriia</taxon>
        <taxon>Flavobacteriales</taxon>
        <taxon>Flavobacteriaceae</taxon>
        <taxon>Joostella</taxon>
    </lineage>
</organism>